<evidence type="ECO:0000259" key="1">
    <source>
        <dbReference type="Pfam" id="PF12680"/>
    </source>
</evidence>
<gene>
    <name evidence="2" type="ORF">I9W95_16185</name>
</gene>
<dbReference type="RefSeq" id="WP_225676788.1">
    <property type="nucleotide sequence ID" value="NZ_JAEDAH010000099.1"/>
</dbReference>
<reference evidence="2 3" key="1">
    <citation type="submission" date="2020-12" db="EMBL/GenBank/DDBJ databases">
        <title>Novel Thalassolituus-related marine hydrocarbonoclastic bacteria mediated algae-derived hydrocarbons mineralization in twilight zone of the northern South China Sea.</title>
        <authorList>
            <person name="Dong C."/>
        </authorList>
    </citation>
    <scope>NUCLEOTIDE SEQUENCE [LARGE SCALE GENOMIC DNA]</scope>
    <source>
        <strain evidence="2 3">IMCC1826</strain>
    </source>
</reference>
<proteinExistence type="predicted"/>
<sequence>MAEQAKRFSELYQKLNRDTVSEPLLGSVYHPAIEFSDPFHSIQGLEQLTRYFAELYLNVSHIHFEFGAIYENGDSSMHRWQMTFVHPRIAAGKPVTVRGCSELHWQDGLIIRHEDFFDAGAMLYQHLPLLGWLIRQVRRRMQ</sequence>
<dbReference type="Pfam" id="PF12680">
    <property type="entry name" value="SnoaL_2"/>
    <property type="match status" value="1"/>
</dbReference>
<organism evidence="2 3">
    <name type="scientific">Thalassolituus marinus</name>
    <dbReference type="NCBI Taxonomy" id="671053"/>
    <lineage>
        <taxon>Bacteria</taxon>
        <taxon>Pseudomonadati</taxon>
        <taxon>Pseudomonadota</taxon>
        <taxon>Gammaproteobacteria</taxon>
        <taxon>Oceanospirillales</taxon>
        <taxon>Oceanospirillaceae</taxon>
        <taxon>Thalassolituus</taxon>
    </lineage>
</organism>
<accession>A0ABS7ZU84</accession>
<dbReference type="EMBL" id="JAEDAH010000099">
    <property type="protein sequence ID" value="MCA6065140.1"/>
    <property type="molecule type" value="Genomic_DNA"/>
</dbReference>
<keyword evidence="3" id="KW-1185">Reference proteome</keyword>
<dbReference type="Gene3D" id="3.10.450.50">
    <property type="match status" value="1"/>
</dbReference>
<dbReference type="Proteomes" id="UP000714380">
    <property type="component" value="Unassembled WGS sequence"/>
</dbReference>
<name>A0ABS7ZU84_9GAMM</name>
<protein>
    <submittedName>
        <fullName evidence="2">Nuclear transport factor 2 family protein</fullName>
    </submittedName>
</protein>
<feature type="domain" description="SnoaL-like" evidence="1">
    <location>
        <begin position="12"/>
        <end position="113"/>
    </location>
</feature>
<evidence type="ECO:0000313" key="2">
    <source>
        <dbReference type="EMBL" id="MCA6065140.1"/>
    </source>
</evidence>
<comment type="caution">
    <text evidence="2">The sequence shown here is derived from an EMBL/GenBank/DDBJ whole genome shotgun (WGS) entry which is preliminary data.</text>
</comment>
<dbReference type="InterPro" id="IPR037401">
    <property type="entry name" value="SnoaL-like"/>
</dbReference>
<evidence type="ECO:0000313" key="3">
    <source>
        <dbReference type="Proteomes" id="UP000714380"/>
    </source>
</evidence>
<dbReference type="SUPFAM" id="SSF54427">
    <property type="entry name" value="NTF2-like"/>
    <property type="match status" value="1"/>
</dbReference>
<dbReference type="InterPro" id="IPR032710">
    <property type="entry name" value="NTF2-like_dom_sf"/>
</dbReference>